<dbReference type="AlphaFoldDB" id="A0A840QN30"/>
<name>A0A840QN30_9BACI</name>
<proteinExistence type="predicted"/>
<comment type="caution">
    <text evidence="1">The sequence shown here is derived from an EMBL/GenBank/DDBJ whole genome shotgun (WGS) entry which is preliminary data.</text>
</comment>
<gene>
    <name evidence="1" type="ORF">HNQ41_000885</name>
</gene>
<dbReference type="EMBL" id="JACHHB010000003">
    <property type="protein sequence ID" value="MBB5172741.1"/>
    <property type="molecule type" value="Genomic_DNA"/>
</dbReference>
<sequence>MEMFPLFRFLMMIFLSFSILISPNSVNAINWSKDFEMTMTIRDAGVEYVWMYRNPDTFVFEWGHRLIKGDPARQSFEELLDELTFSEDTPVETIVEQANEVGFDELERLEIKLHNGENKRKTWVWDKEI</sequence>
<accession>A0A840QN30</accession>
<keyword evidence="2" id="KW-1185">Reference proteome</keyword>
<dbReference type="RefSeq" id="WP_184663200.1">
    <property type="nucleotide sequence ID" value="NZ_JACHHB010000003.1"/>
</dbReference>
<evidence type="ECO:0000313" key="1">
    <source>
        <dbReference type="EMBL" id="MBB5172741.1"/>
    </source>
</evidence>
<reference evidence="1 2" key="1">
    <citation type="submission" date="2020-08" db="EMBL/GenBank/DDBJ databases">
        <title>Genomic Encyclopedia of Type Strains, Phase IV (KMG-IV): sequencing the most valuable type-strain genomes for metagenomic binning, comparative biology and taxonomic classification.</title>
        <authorList>
            <person name="Goeker M."/>
        </authorList>
    </citation>
    <scope>NUCLEOTIDE SEQUENCE [LARGE SCALE GENOMIC DNA]</scope>
    <source>
        <strain evidence="1 2">DSM 24696</strain>
    </source>
</reference>
<evidence type="ECO:0000313" key="2">
    <source>
        <dbReference type="Proteomes" id="UP000551878"/>
    </source>
</evidence>
<dbReference type="Proteomes" id="UP000551878">
    <property type="component" value="Unassembled WGS sequence"/>
</dbReference>
<organism evidence="1 2">
    <name type="scientific">Texcoconibacillus texcoconensis</name>
    <dbReference type="NCBI Taxonomy" id="1095777"/>
    <lineage>
        <taxon>Bacteria</taxon>
        <taxon>Bacillati</taxon>
        <taxon>Bacillota</taxon>
        <taxon>Bacilli</taxon>
        <taxon>Bacillales</taxon>
        <taxon>Bacillaceae</taxon>
        <taxon>Texcoconibacillus</taxon>
    </lineage>
</organism>
<protein>
    <submittedName>
        <fullName evidence="1">Uncharacterized protein</fullName>
    </submittedName>
</protein>